<dbReference type="PANTHER" id="PTHR42918:SF6">
    <property type="entry name" value="ELONGATION FACTOR P--(R)-BETA-LYSINE LIGASE"/>
    <property type="match status" value="1"/>
</dbReference>
<dbReference type="InterPro" id="IPR006195">
    <property type="entry name" value="aa-tRNA-synth_II"/>
</dbReference>
<dbReference type="Gene3D" id="3.30.930.10">
    <property type="entry name" value="Bira Bifunctional Protein, Domain 2"/>
    <property type="match status" value="1"/>
</dbReference>
<dbReference type="GO" id="GO:0005829">
    <property type="term" value="C:cytosol"/>
    <property type="evidence" value="ECO:0007669"/>
    <property type="project" value="TreeGrafter"/>
</dbReference>
<dbReference type="PRINTS" id="PR00982">
    <property type="entry name" value="TRNASYNTHLYS"/>
</dbReference>
<evidence type="ECO:0000256" key="3">
    <source>
        <dbReference type="ARBA" id="ARBA00022840"/>
    </source>
</evidence>
<keyword evidence="3" id="KW-0067">ATP-binding</keyword>
<evidence type="ECO:0000256" key="2">
    <source>
        <dbReference type="ARBA" id="ARBA00022741"/>
    </source>
</evidence>
<dbReference type="EMBL" id="CP035807">
    <property type="protein sequence ID" value="QEN04228.1"/>
    <property type="molecule type" value="Genomic_DNA"/>
</dbReference>
<accession>A0A5C1QA59</accession>
<name>A0A5C1QA59_9SPIO</name>
<evidence type="ECO:0000259" key="4">
    <source>
        <dbReference type="PROSITE" id="PS50862"/>
    </source>
</evidence>
<dbReference type="InterPro" id="IPR018149">
    <property type="entry name" value="Lys-tRNA-synth_II_C"/>
</dbReference>
<gene>
    <name evidence="5" type="ORF">EW093_05750</name>
</gene>
<evidence type="ECO:0000313" key="6">
    <source>
        <dbReference type="Proteomes" id="UP000323824"/>
    </source>
</evidence>
<dbReference type="GO" id="GO:0006430">
    <property type="term" value="P:lysyl-tRNA aminoacylation"/>
    <property type="evidence" value="ECO:0007669"/>
    <property type="project" value="InterPro"/>
</dbReference>
<reference evidence="5 6" key="2">
    <citation type="submission" date="2019-09" db="EMBL/GenBank/DDBJ databases">
        <title>Complete Genome Sequence and Methylome Analysis of free living Spirochaetas.</title>
        <authorList>
            <person name="Leshcheva N."/>
            <person name="Mikheeva N."/>
        </authorList>
    </citation>
    <scope>NUCLEOTIDE SEQUENCE [LARGE SCALE GENOMIC DNA]</scope>
    <source>
        <strain evidence="5 6">P</strain>
    </source>
</reference>
<keyword evidence="6" id="KW-1185">Reference proteome</keyword>
<feature type="domain" description="Aminoacyl-transfer RNA synthetases class-II family profile" evidence="4">
    <location>
        <begin position="17"/>
        <end position="306"/>
    </location>
</feature>
<dbReference type="Proteomes" id="UP000323824">
    <property type="component" value="Chromosome"/>
</dbReference>
<proteinExistence type="predicted"/>
<dbReference type="Pfam" id="PF00152">
    <property type="entry name" value="tRNA-synt_2"/>
    <property type="match status" value="1"/>
</dbReference>
<dbReference type="SUPFAM" id="SSF55681">
    <property type="entry name" value="Class II aaRS and biotin synthetases"/>
    <property type="match status" value="1"/>
</dbReference>
<dbReference type="PROSITE" id="PS50862">
    <property type="entry name" value="AA_TRNA_LIGASE_II"/>
    <property type="match status" value="1"/>
</dbReference>
<dbReference type="GO" id="GO:0005524">
    <property type="term" value="F:ATP binding"/>
    <property type="evidence" value="ECO:0007669"/>
    <property type="project" value="UniProtKB-KW"/>
</dbReference>
<keyword evidence="2" id="KW-0547">Nucleotide-binding</keyword>
<dbReference type="InterPro" id="IPR045864">
    <property type="entry name" value="aa-tRNA-synth_II/BPL/LPL"/>
</dbReference>
<sequence>MRKHTKQSFNIKIYKGFFNTKGYLEVETPLLSSTLIPESNLSIFETEHTHPFKSNKKAYLVPSPEVWLKRFLSKNPINIFEISKCFRNSEQSGRQHNPEFTMVEFYSMDFTHLDTLNLTKELLNYINSNYPDSKLPNKHLEMSMDEAFIKFAGFSLENNISKEQLKIRATELGIFTEESDDWESTFNRIFIDIVEPNLPKDVNLFLTNFPSNIQTLAKQIQDTPWAQRWELYINGIECGNCYTEESNPKLIKNYFLNEGEVKHSVDMDYYKIFETFPECSGGAIGIDRLIMGILGIEEIQGVILFPHHDNI</sequence>
<dbReference type="PANTHER" id="PTHR42918">
    <property type="entry name" value="LYSYL-TRNA SYNTHETASE"/>
    <property type="match status" value="1"/>
</dbReference>
<dbReference type="OrthoDB" id="9802326at2"/>
<dbReference type="GO" id="GO:0000049">
    <property type="term" value="F:tRNA binding"/>
    <property type="evidence" value="ECO:0007669"/>
    <property type="project" value="TreeGrafter"/>
</dbReference>
<reference evidence="5 6" key="1">
    <citation type="submission" date="2019-02" db="EMBL/GenBank/DDBJ databases">
        <authorList>
            <person name="Fomenkov A."/>
            <person name="Dubinina G."/>
            <person name="Grabovich M."/>
            <person name="Vincze T."/>
            <person name="Roberts R.J."/>
        </authorList>
    </citation>
    <scope>NUCLEOTIDE SEQUENCE [LARGE SCALE GENOMIC DNA]</scope>
    <source>
        <strain evidence="5 6">P</strain>
    </source>
</reference>
<dbReference type="KEGG" id="sper:EW093_05750"/>
<keyword evidence="1" id="KW-0436">Ligase</keyword>
<organism evidence="5 6">
    <name type="scientific">Thiospirochaeta perfilievii</name>
    <dbReference type="NCBI Taxonomy" id="252967"/>
    <lineage>
        <taxon>Bacteria</taxon>
        <taxon>Pseudomonadati</taxon>
        <taxon>Spirochaetota</taxon>
        <taxon>Spirochaetia</taxon>
        <taxon>Spirochaetales</taxon>
        <taxon>Spirochaetaceae</taxon>
        <taxon>Thiospirochaeta</taxon>
    </lineage>
</organism>
<protein>
    <recommendedName>
        <fullName evidence="4">Aminoacyl-transfer RNA synthetases class-II family profile domain-containing protein</fullName>
    </recommendedName>
</protein>
<dbReference type="GO" id="GO:0004824">
    <property type="term" value="F:lysine-tRNA ligase activity"/>
    <property type="evidence" value="ECO:0007669"/>
    <property type="project" value="InterPro"/>
</dbReference>
<evidence type="ECO:0000313" key="5">
    <source>
        <dbReference type="EMBL" id="QEN04228.1"/>
    </source>
</evidence>
<dbReference type="InterPro" id="IPR004364">
    <property type="entry name" value="Aa-tRNA-synt_II"/>
</dbReference>
<dbReference type="AlphaFoldDB" id="A0A5C1QA59"/>
<evidence type="ECO:0000256" key="1">
    <source>
        <dbReference type="ARBA" id="ARBA00022598"/>
    </source>
</evidence>